<evidence type="ECO:0000259" key="8">
    <source>
        <dbReference type="Pfam" id="PF01545"/>
    </source>
</evidence>
<evidence type="ECO:0000256" key="6">
    <source>
        <dbReference type="ARBA" id="ARBA00023136"/>
    </source>
</evidence>
<dbReference type="Gene3D" id="3.30.70.1350">
    <property type="entry name" value="Cation efflux protein, cytoplasmic domain"/>
    <property type="match status" value="1"/>
</dbReference>
<feature type="domain" description="Cation efflux protein cytoplasmic" evidence="9">
    <location>
        <begin position="211"/>
        <end position="286"/>
    </location>
</feature>
<dbReference type="Pfam" id="PF16916">
    <property type="entry name" value="ZT_dimer"/>
    <property type="match status" value="1"/>
</dbReference>
<feature type="transmembrane region" description="Helical" evidence="7">
    <location>
        <begin position="12"/>
        <end position="34"/>
    </location>
</feature>
<dbReference type="InterPro" id="IPR050291">
    <property type="entry name" value="CDF_Transporter"/>
</dbReference>
<dbReference type="EMBL" id="JALPRK010000005">
    <property type="protein sequence ID" value="MCK8487181.1"/>
    <property type="molecule type" value="Genomic_DNA"/>
</dbReference>
<keyword evidence="3" id="KW-0813">Transport</keyword>
<dbReference type="SUPFAM" id="SSF161111">
    <property type="entry name" value="Cation efflux protein transmembrane domain-like"/>
    <property type="match status" value="1"/>
</dbReference>
<dbReference type="AlphaFoldDB" id="A0A9X1Y062"/>
<dbReference type="SUPFAM" id="SSF160240">
    <property type="entry name" value="Cation efflux protein cytoplasmic domain-like"/>
    <property type="match status" value="1"/>
</dbReference>
<evidence type="ECO:0000256" key="1">
    <source>
        <dbReference type="ARBA" id="ARBA00004141"/>
    </source>
</evidence>
<dbReference type="FunFam" id="1.20.1510.10:FF:000006">
    <property type="entry name" value="Divalent cation efflux transporter"/>
    <property type="match status" value="1"/>
</dbReference>
<keyword evidence="6 7" id="KW-0472">Membrane</keyword>
<organism evidence="10 11">
    <name type="scientific">Paenibacillus mellifer</name>
    <dbReference type="NCBI Taxonomy" id="2937794"/>
    <lineage>
        <taxon>Bacteria</taxon>
        <taxon>Bacillati</taxon>
        <taxon>Bacillota</taxon>
        <taxon>Bacilli</taxon>
        <taxon>Bacillales</taxon>
        <taxon>Paenibacillaceae</taxon>
        <taxon>Paenibacillus</taxon>
    </lineage>
</organism>
<comment type="similarity">
    <text evidence="2">Belongs to the cation diffusion facilitator (CDF) transporter (TC 2.A.4) family.</text>
</comment>
<keyword evidence="5 7" id="KW-1133">Transmembrane helix</keyword>
<gene>
    <name evidence="10" type="ORF">M0651_08370</name>
</gene>
<dbReference type="Gene3D" id="1.20.1510.10">
    <property type="entry name" value="Cation efflux protein transmembrane domain"/>
    <property type="match status" value="1"/>
</dbReference>
<protein>
    <submittedName>
        <fullName evidence="10">Cation diffusion facilitator family transporter</fullName>
    </submittedName>
</protein>
<keyword evidence="4 7" id="KW-0812">Transmembrane</keyword>
<keyword evidence="11" id="KW-1185">Reference proteome</keyword>
<name>A0A9X1Y062_9BACL</name>
<dbReference type="InterPro" id="IPR058533">
    <property type="entry name" value="Cation_efflux_TM"/>
</dbReference>
<dbReference type="InterPro" id="IPR027469">
    <property type="entry name" value="Cation_efflux_TMD_sf"/>
</dbReference>
<evidence type="ECO:0000256" key="4">
    <source>
        <dbReference type="ARBA" id="ARBA00022692"/>
    </source>
</evidence>
<evidence type="ECO:0000256" key="5">
    <source>
        <dbReference type="ARBA" id="ARBA00022989"/>
    </source>
</evidence>
<sequence>MDIYDDIRKGERGAWVSIAAYLLLSAFKLVSGFYFDSNALLADGFNNLTDIVASVAVLIGLKISQKPPDSDHAYGHFRAETIAALVASFIMAMVGIQVILDAIRSLAAGEHSQPDVLSAAVAAVCALAMGGVYAYNRRLANQINNQALMAAAKDNLSDAMVSVGAAIGIIGAQFGLPWLDVVAAIAVGLLICKTAWDIFRQSTHNLTDGFDEKELGDLRSTIARTQGVEGIRDLKARVHGNHVLVDVVIEVDPQLTVIESHKISDRVEERMRIKQNVMHVHVHVEPKEG</sequence>
<dbReference type="NCBIfam" id="TIGR01297">
    <property type="entry name" value="CDF"/>
    <property type="match status" value="1"/>
</dbReference>
<dbReference type="InterPro" id="IPR027470">
    <property type="entry name" value="Cation_efflux_CTD"/>
</dbReference>
<feature type="transmembrane region" description="Helical" evidence="7">
    <location>
        <begin position="116"/>
        <end position="135"/>
    </location>
</feature>
<feature type="transmembrane region" description="Helical" evidence="7">
    <location>
        <begin position="82"/>
        <end position="104"/>
    </location>
</feature>
<dbReference type="GO" id="GO:0008324">
    <property type="term" value="F:monoatomic cation transmembrane transporter activity"/>
    <property type="evidence" value="ECO:0007669"/>
    <property type="project" value="InterPro"/>
</dbReference>
<dbReference type="PANTHER" id="PTHR43840">
    <property type="entry name" value="MITOCHONDRIAL METAL TRANSPORTER 1-RELATED"/>
    <property type="match status" value="1"/>
</dbReference>
<dbReference type="GO" id="GO:0016020">
    <property type="term" value="C:membrane"/>
    <property type="evidence" value="ECO:0007669"/>
    <property type="project" value="UniProtKB-SubCell"/>
</dbReference>
<comment type="subcellular location">
    <subcellularLocation>
        <location evidence="1">Membrane</location>
        <topology evidence="1">Multi-pass membrane protein</topology>
    </subcellularLocation>
</comment>
<dbReference type="Pfam" id="PF01545">
    <property type="entry name" value="Cation_efflux"/>
    <property type="match status" value="1"/>
</dbReference>
<evidence type="ECO:0000256" key="3">
    <source>
        <dbReference type="ARBA" id="ARBA00022448"/>
    </source>
</evidence>
<dbReference type="InterPro" id="IPR002524">
    <property type="entry name" value="Cation_efflux"/>
</dbReference>
<dbReference type="Proteomes" id="UP001139534">
    <property type="component" value="Unassembled WGS sequence"/>
</dbReference>
<dbReference type="InterPro" id="IPR036837">
    <property type="entry name" value="Cation_efflux_CTD_sf"/>
</dbReference>
<dbReference type="RefSeq" id="WP_248551384.1">
    <property type="nucleotide sequence ID" value="NZ_JALPRK010000005.1"/>
</dbReference>
<accession>A0A9X1Y062</accession>
<evidence type="ECO:0000313" key="11">
    <source>
        <dbReference type="Proteomes" id="UP001139534"/>
    </source>
</evidence>
<evidence type="ECO:0000256" key="7">
    <source>
        <dbReference type="SAM" id="Phobius"/>
    </source>
</evidence>
<evidence type="ECO:0000313" key="10">
    <source>
        <dbReference type="EMBL" id="MCK8487181.1"/>
    </source>
</evidence>
<dbReference type="PANTHER" id="PTHR43840:SF50">
    <property type="entry name" value="MANGANESE EFFLUX SYSTEM PROTEIN MNES"/>
    <property type="match status" value="1"/>
</dbReference>
<evidence type="ECO:0000256" key="2">
    <source>
        <dbReference type="ARBA" id="ARBA00008114"/>
    </source>
</evidence>
<comment type="caution">
    <text evidence="10">The sequence shown here is derived from an EMBL/GenBank/DDBJ whole genome shotgun (WGS) entry which is preliminary data.</text>
</comment>
<proteinExistence type="inferred from homology"/>
<feature type="domain" description="Cation efflux protein transmembrane" evidence="8">
    <location>
        <begin position="15"/>
        <end position="206"/>
    </location>
</feature>
<reference evidence="10" key="1">
    <citation type="submission" date="2022-04" db="EMBL/GenBank/DDBJ databases">
        <authorList>
            <person name="Seo M.-J."/>
        </authorList>
    </citation>
    <scope>NUCLEOTIDE SEQUENCE</scope>
    <source>
        <strain evidence="10">MBLB2552</strain>
    </source>
</reference>
<evidence type="ECO:0000259" key="9">
    <source>
        <dbReference type="Pfam" id="PF16916"/>
    </source>
</evidence>